<dbReference type="Pfam" id="PF01678">
    <property type="entry name" value="DAP_epimerase"/>
    <property type="match status" value="2"/>
</dbReference>
<feature type="binding site" evidence="8">
    <location>
        <begin position="77"/>
        <end position="78"/>
    </location>
    <ligand>
        <name>substrate</name>
    </ligand>
</feature>
<feature type="active site" description="Proton acceptor" evidence="8">
    <location>
        <position position="217"/>
    </location>
</feature>
<protein>
    <recommendedName>
        <fullName evidence="3 8">Diaminopimelate epimerase</fullName>
        <shortName evidence="8">DAP epimerase</shortName>
        <ecNumber evidence="3 8">5.1.1.7</ecNumber>
    </recommendedName>
    <alternativeName>
        <fullName evidence="8">PLP-independent amino acid racemase</fullName>
    </alternativeName>
</protein>
<dbReference type="GO" id="GO:0008837">
    <property type="term" value="F:diaminopimelate epimerase activity"/>
    <property type="evidence" value="ECO:0007669"/>
    <property type="project" value="UniProtKB-UniRule"/>
</dbReference>
<keyword evidence="5 8" id="KW-0457">Lysine biosynthesis</keyword>
<sequence>MNLLAFRKMHGLGNDFVVLDGRADAIAVAPAAVRAIANRRTGVGCDQLVVIEPAVVPAADAFMRIYNADGGEVGACGNATRCVARLLMEERGCDSVAIATAAGILACRRDTGGRVSVDMGPLRYAWEEIPLAHAVDTLHLPIADGPLVDGVAVSVGNPHAVFFVADAEAVPLADCGPRVEINPLFPQRTNVEAVQVLDRATVRMRVWERGSGITQACGTGACAAAAAAHRLGLVDAQVRVILDGGELLIELLTDGHVLMTGPATLAFSGVLDPTLLANGSRR</sequence>
<organism evidence="10 11">
    <name type="scientific">Defluviicoccus vanus</name>
    <dbReference type="NCBI Taxonomy" id="111831"/>
    <lineage>
        <taxon>Bacteria</taxon>
        <taxon>Pseudomonadati</taxon>
        <taxon>Pseudomonadota</taxon>
        <taxon>Alphaproteobacteria</taxon>
        <taxon>Rhodospirillales</taxon>
        <taxon>Rhodospirillaceae</taxon>
        <taxon>Defluviicoccus</taxon>
    </lineage>
</organism>
<name>A0A7H1MZR9_9PROT</name>
<feature type="binding site" evidence="8">
    <location>
        <begin position="218"/>
        <end position="219"/>
    </location>
    <ligand>
        <name>substrate</name>
    </ligand>
</feature>
<feature type="binding site" evidence="8">
    <location>
        <position position="14"/>
    </location>
    <ligand>
        <name>substrate</name>
    </ligand>
</feature>
<dbReference type="UniPathway" id="UPA00034">
    <property type="reaction ID" value="UER00025"/>
</dbReference>
<evidence type="ECO:0000256" key="3">
    <source>
        <dbReference type="ARBA" id="ARBA00013080"/>
    </source>
</evidence>
<feature type="active site" description="Proton donor" evidence="8">
    <location>
        <position position="76"/>
    </location>
</feature>
<keyword evidence="8" id="KW-0963">Cytoplasm</keyword>
<comment type="subcellular location">
    <subcellularLocation>
        <location evidence="8">Cytoplasm</location>
    </subcellularLocation>
</comment>
<evidence type="ECO:0000313" key="10">
    <source>
        <dbReference type="EMBL" id="QNT68955.1"/>
    </source>
</evidence>
<feature type="site" description="Could be important to modulate the pK values of the two catalytic cysteine residues" evidence="8">
    <location>
        <position position="159"/>
    </location>
</feature>
<evidence type="ECO:0000256" key="2">
    <source>
        <dbReference type="ARBA" id="ARBA00010219"/>
    </source>
</evidence>
<evidence type="ECO:0000313" key="11">
    <source>
        <dbReference type="Proteomes" id="UP000516369"/>
    </source>
</evidence>
<evidence type="ECO:0000256" key="7">
    <source>
        <dbReference type="ARBA" id="ARBA00051712"/>
    </source>
</evidence>
<feature type="active site" evidence="9">
    <location>
        <position position="76"/>
    </location>
</feature>
<evidence type="ECO:0000256" key="9">
    <source>
        <dbReference type="PROSITE-ProRule" id="PRU10125"/>
    </source>
</evidence>
<gene>
    <name evidence="8" type="primary">dapF</name>
    <name evidence="10" type="ORF">HQ394_05775</name>
</gene>
<feature type="binding site" evidence="8">
    <location>
        <begin position="208"/>
        <end position="209"/>
    </location>
    <ligand>
        <name>substrate</name>
    </ligand>
</feature>
<comment type="similarity">
    <text evidence="2 8">Belongs to the diaminopimelate epimerase family.</text>
</comment>
<comment type="function">
    <text evidence="8">Catalyzes the stereoinversion of LL-2,6-diaminopimelate (L,L-DAP) to meso-diaminopimelate (meso-DAP), a precursor of L-lysine and an essential component of the bacterial peptidoglycan.</text>
</comment>
<dbReference type="AlphaFoldDB" id="A0A7H1MZR9"/>
<dbReference type="EMBL" id="CP053923">
    <property type="protein sequence ID" value="QNT68955.1"/>
    <property type="molecule type" value="Genomic_DNA"/>
</dbReference>
<feature type="binding site" evidence="8">
    <location>
        <position position="190"/>
    </location>
    <ligand>
        <name>substrate</name>
    </ligand>
</feature>
<dbReference type="EC" id="5.1.1.7" evidence="3 8"/>
<dbReference type="InterPro" id="IPR018510">
    <property type="entry name" value="DAP_epimerase_AS"/>
</dbReference>
<dbReference type="GO" id="GO:0005829">
    <property type="term" value="C:cytosol"/>
    <property type="evidence" value="ECO:0007669"/>
    <property type="project" value="TreeGrafter"/>
</dbReference>
<comment type="catalytic activity">
    <reaction evidence="7 8">
        <text>(2S,6S)-2,6-diaminopimelate = meso-2,6-diaminopimelate</text>
        <dbReference type="Rhea" id="RHEA:15393"/>
        <dbReference type="ChEBI" id="CHEBI:57609"/>
        <dbReference type="ChEBI" id="CHEBI:57791"/>
        <dbReference type="EC" id="5.1.1.7"/>
    </reaction>
</comment>
<evidence type="ECO:0000256" key="4">
    <source>
        <dbReference type="ARBA" id="ARBA00022605"/>
    </source>
</evidence>
<evidence type="ECO:0000256" key="5">
    <source>
        <dbReference type="ARBA" id="ARBA00023154"/>
    </source>
</evidence>
<accession>A0A7H1MZR9</accession>
<keyword evidence="6 8" id="KW-0413">Isomerase</keyword>
<comment type="pathway">
    <text evidence="1 8">Amino-acid biosynthesis; L-lysine biosynthesis via DAP pathway; DL-2,6-diaminopimelate from LL-2,6-diaminopimelate: step 1/1.</text>
</comment>
<dbReference type="KEGG" id="dvn:HQ394_05775"/>
<dbReference type="Gene3D" id="3.10.310.10">
    <property type="entry name" value="Diaminopimelate Epimerase, Chain A, domain 1"/>
    <property type="match status" value="2"/>
</dbReference>
<evidence type="ECO:0000256" key="8">
    <source>
        <dbReference type="HAMAP-Rule" id="MF_00197"/>
    </source>
</evidence>
<dbReference type="PANTHER" id="PTHR31689:SF0">
    <property type="entry name" value="DIAMINOPIMELATE EPIMERASE"/>
    <property type="match status" value="1"/>
</dbReference>
<comment type="subunit">
    <text evidence="8">Homodimer.</text>
</comment>
<reference evidence="10 11" key="1">
    <citation type="submission" date="2020-05" db="EMBL/GenBank/DDBJ databases">
        <title>Complete closed genome sequence of Defluviicoccus vanus.</title>
        <authorList>
            <person name="Bessarab I."/>
            <person name="Arumugam K."/>
            <person name="Maszenan A.M."/>
            <person name="Seviour R.J."/>
            <person name="Williams R.B."/>
        </authorList>
    </citation>
    <scope>NUCLEOTIDE SEQUENCE [LARGE SCALE GENOMIC DNA]</scope>
    <source>
        <strain evidence="10 11">Ben 114</strain>
    </source>
</reference>
<dbReference type="PANTHER" id="PTHR31689">
    <property type="entry name" value="DIAMINOPIMELATE EPIMERASE, CHLOROPLASTIC"/>
    <property type="match status" value="1"/>
</dbReference>
<dbReference type="SUPFAM" id="SSF54506">
    <property type="entry name" value="Diaminopimelate epimerase-like"/>
    <property type="match status" value="2"/>
</dbReference>
<dbReference type="Proteomes" id="UP000516369">
    <property type="component" value="Chromosome"/>
</dbReference>
<dbReference type="HAMAP" id="MF_00197">
    <property type="entry name" value="DAP_epimerase"/>
    <property type="match status" value="1"/>
</dbReference>
<feature type="binding site" evidence="8">
    <location>
        <position position="47"/>
    </location>
    <ligand>
        <name>substrate</name>
    </ligand>
</feature>
<feature type="binding site" evidence="8">
    <location>
        <position position="157"/>
    </location>
    <ligand>
        <name>substrate</name>
    </ligand>
</feature>
<keyword evidence="4 8" id="KW-0028">Amino-acid biosynthesis</keyword>
<evidence type="ECO:0000256" key="6">
    <source>
        <dbReference type="ARBA" id="ARBA00023235"/>
    </source>
</evidence>
<feature type="site" description="Could be important to modulate the pK values of the two catalytic cysteine residues" evidence="8">
    <location>
        <position position="208"/>
    </location>
</feature>
<proteinExistence type="inferred from homology"/>
<feature type="binding site" evidence="8">
    <location>
        <position position="67"/>
    </location>
    <ligand>
        <name>substrate</name>
    </ligand>
</feature>
<dbReference type="RefSeq" id="WP_190262466.1">
    <property type="nucleotide sequence ID" value="NZ_CP053923.1"/>
</dbReference>
<keyword evidence="11" id="KW-1185">Reference proteome</keyword>
<dbReference type="NCBIfam" id="TIGR00652">
    <property type="entry name" value="DapF"/>
    <property type="match status" value="1"/>
</dbReference>
<dbReference type="GO" id="GO:0009089">
    <property type="term" value="P:lysine biosynthetic process via diaminopimelate"/>
    <property type="evidence" value="ECO:0007669"/>
    <property type="project" value="UniProtKB-UniRule"/>
</dbReference>
<dbReference type="PROSITE" id="PS01326">
    <property type="entry name" value="DAP_EPIMERASE"/>
    <property type="match status" value="1"/>
</dbReference>
<dbReference type="InterPro" id="IPR001653">
    <property type="entry name" value="DAP_epimerase_DapF"/>
</dbReference>
<evidence type="ECO:0000256" key="1">
    <source>
        <dbReference type="ARBA" id="ARBA00005196"/>
    </source>
</evidence>